<evidence type="ECO:0000256" key="1">
    <source>
        <dbReference type="SAM" id="Phobius"/>
    </source>
</evidence>
<keyword evidence="1" id="KW-0472">Membrane</keyword>
<gene>
    <name evidence="2" type="ORF">SAMN04488238_104148</name>
</gene>
<dbReference type="Proteomes" id="UP000198539">
    <property type="component" value="Unassembled WGS sequence"/>
</dbReference>
<organism evidence="2 3">
    <name type="scientific">Roseicitreum antarcticum</name>
    <dbReference type="NCBI Taxonomy" id="564137"/>
    <lineage>
        <taxon>Bacteria</taxon>
        <taxon>Pseudomonadati</taxon>
        <taxon>Pseudomonadota</taxon>
        <taxon>Alphaproteobacteria</taxon>
        <taxon>Rhodobacterales</taxon>
        <taxon>Paracoccaceae</taxon>
        <taxon>Roseicitreum</taxon>
    </lineage>
</organism>
<dbReference type="OrthoDB" id="7874442at2"/>
<feature type="transmembrane region" description="Helical" evidence="1">
    <location>
        <begin position="56"/>
        <end position="74"/>
    </location>
</feature>
<reference evidence="2 3" key="1">
    <citation type="submission" date="2016-10" db="EMBL/GenBank/DDBJ databases">
        <authorList>
            <person name="de Groot N.N."/>
        </authorList>
    </citation>
    <scope>NUCLEOTIDE SEQUENCE [LARGE SCALE GENOMIC DNA]</scope>
    <source>
        <strain evidence="2 3">CGMCC 1.8894</strain>
    </source>
</reference>
<accession>A0A1H2XE92</accession>
<keyword evidence="1" id="KW-0812">Transmembrane</keyword>
<name>A0A1H2XE92_9RHOB</name>
<keyword evidence="3" id="KW-1185">Reference proteome</keyword>
<dbReference type="STRING" id="564137.SAMN04488238_104148"/>
<protein>
    <submittedName>
        <fullName evidence="2">Uncharacterized protein</fullName>
    </submittedName>
</protein>
<keyword evidence="1" id="KW-1133">Transmembrane helix</keyword>
<dbReference type="RefSeq" id="WP_092887513.1">
    <property type="nucleotide sequence ID" value="NZ_CP061498.1"/>
</dbReference>
<sequence>MSGLDEKQRAMAESKAPDVRAQDLRRLEQQGYGVMAGVMGFGEAAENGRLGAVVKVAQLFVIAFAFMVPVYLFWSVAF</sequence>
<proteinExistence type="predicted"/>
<evidence type="ECO:0000313" key="3">
    <source>
        <dbReference type="Proteomes" id="UP000198539"/>
    </source>
</evidence>
<evidence type="ECO:0000313" key="2">
    <source>
        <dbReference type="EMBL" id="SDW90589.1"/>
    </source>
</evidence>
<dbReference type="EMBL" id="FNOM01000004">
    <property type="protein sequence ID" value="SDW90589.1"/>
    <property type="molecule type" value="Genomic_DNA"/>
</dbReference>
<dbReference type="AlphaFoldDB" id="A0A1H2XE92"/>